<keyword evidence="13" id="KW-1185">Reference proteome</keyword>
<evidence type="ECO:0000256" key="8">
    <source>
        <dbReference type="ARBA" id="ARBA00023136"/>
    </source>
</evidence>
<dbReference type="Gene3D" id="2.40.50.100">
    <property type="match status" value="1"/>
</dbReference>
<keyword evidence="6" id="KW-0812">Transmembrane</keyword>
<evidence type="ECO:0000256" key="2">
    <source>
        <dbReference type="ARBA" id="ARBA00009477"/>
    </source>
</evidence>
<evidence type="ECO:0000256" key="9">
    <source>
        <dbReference type="RuleBase" id="RU365093"/>
    </source>
</evidence>
<dbReference type="NCBIfam" id="TIGR01843">
    <property type="entry name" value="type_I_hlyD"/>
    <property type="match status" value="1"/>
</dbReference>
<dbReference type="InterPro" id="IPR058781">
    <property type="entry name" value="HH_AprE-like"/>
</dbReference>
<dbReference type="RefSeq" id="WP_258292806.1">
    <property type="nucleotide sequence ID" value="NZ_JANKJG010000001.1"/>
</dbReference>
<dbReference type="PANTHER" id="PTHR30386:SF17">
    <property type="entry name" value="ALKALINE PROTEASE SECRETION PROTEIN APRE"/>
    <property type="match status" value="1"/>
</dbReference>
<organism evidence="12 13">
    <name type="scientific">Pseudosulfitobacter koreensis</name>
    <dbReference type="NCBI Taxonomy" id="2968472"/>
    <lineage>
        <taxon>Bacteria</taxon>
        <taxon>Pseudomonadati</taxon>
        <taxon>Pseudomonadota</taxon>
        <taxon>Alphaproteobacteria</taxon>
        <taxon>Rhodobacterales</taxon>
        <taxon>Roseobacteraceae</taxon>
        <taxon>Pseudosulfitobacter</taxon>
    </lineage>
</organism>
<proteinExistence type="inferred from homology"/>
<dbReference type="PRINTS" id="PR01490">
    <property type="entry name" value="RTXTOXIND"/>
</dbReference>
<feature type="domain" description="AprE-like beta-barrel" evidence="11">
    <location>
        <begin position="323"/>
        <end position="412"/>
    </location>
</feature>
<gene>
    <name evidence="12" type="ORF">NTA49_01130</name>
</gene>
<dbReference type="EMBL" id="JANKJG010000001">
    <property type="protein sequence ID" value="MCR8825130.1"/>
    <property type="molecule type" value="Genomic_DNA"/>
</dbReference>
<comment type="similarity">
    <text evidence="2 9">Belongs to the membrane fusion protein (MFP) (TC 8.A.1) family.</text>
</comment>
<evidence type="ECO:0000259" key="10">
    <source>
        <dbReference type="Pfam" id="PF25994"/>
    </source>
</evidence>
<evidence type="ECO:0000256" key="3">
    <source>
        <dbReference type="ARBA" id="ARBA00022448"/>
    </source>
</evidence>
<dbReference type="Pfam" id="PF26002">
    <property type="entry name" value="Beta-barrel_AprE"/>
    <property type="match status" value="1"/>
</dbReference>
<evidence type="ECO:0000256" key="4">
    <source>
        <dbReference type="ARBA" id="ARBA00022475"/>
    </source>
</evidence>
<name>A0ABT1YW57_9RHOB</name>
<comment type="caution">
    <text evidence="12">The sequence shown here is derived from an EMBL/GenBank/DDBJ whole genome shotgun (WGS) entry which is preliminary data.</text>
</comment>
<accession>A0ABT1YW57</accession>
<dbReference type="InterPro" id="IPR058982">
    <property type="entry name" value="Beta-barrel_AprE"/>
</dbReference>
<dbReference type="PANTHER" id="PTHR30386">
    <property type="entry name" value="MEMBRANE FUSION SUBUNIT OF EMRAB-TOLC MULTIDRUG EFFLUX PUMP"/>
    <property type="match status" value="1"/>
</dbReference>
<evidence type="ECO:0000259" key="11">
    <source>
        <dbReference type="Pfam" id="PF26002"/>
    </source>
</evidence>
<evidence type="ECO:0000256" key="6">
    <source>
        <dbReference type="ARBA" id="ARBA00022692"/>
    </source>
</evidence>
<feature type="domain" description="AprE-like long alpha-helical hairpin" evidence="10">
    <location>
        <begin position="90"/>
        <end position="277"/>
    </location>
</feature>
<keyword evidence="8" id="KW-0472">Membrane</keyword>
<evidence type="ECO:0000256" key="7">
    <source>
        <dbReference type="ARBA" id="ARBA00022989"/>
    </source>
</evidence>
<keyword evidence="5 9" id="KW-0997">Cell inner membrane</keyword>
<dbReference type="Pfam" id="PF25994">
    <property type="entry name" value="HH_AprE"/>
    <property type="match status" value="1"/>
</dbReference>
<keyword evidence="4 9" id="KW-1003">Cell membrane</keyword>
<dbReference type="Gene3D" id="2.40.30.170">
    <property type="match status" value="1"/>
</dbReference>
<evidence type="ECO:0000313" key="13">
    <source>
        <dbReference type="Proteomes" id="UP001165396"/>
    </source>
</evidence>
<evidence type="ECO:0000256" key="1">
    <source>
        <dbReference type="ARBA" id="ARBA00004377"/>
    </source>
</evidence>
<dbReference type="Proteomes" id="UP001165396">
    <property type="component" value="Unassembled WGS sequence"/>
</dbReference>
<keyword evidence="7" id="KW-1133">Transmembrane helix</keyword>
<protein>
    <recommendedName>
        <fullName evidence="9">Membrane fusion protein (MFP) family protein</fullName>
    </recommendedName>
</protein>
<keyword evidence="3 9" id="KW-0813">Transport</keyword>
<dbReference type="InterPro" id="IPR050739">
    <property type="entry name" value="MFP"/>
</dbReference>
<dbReference type="InterPro" id="IPR010129">
    <property type="entry name" value="T1SS_HlyD"/>
</dbReference>
<evidence type="ECO:0000313" key="12">
    <source>
        <dbReference type="EMBL" id="MCR8825130.1"/>
    </source>
</evidence>
<comment type="subcellular location">
    <subcellularLocation>
        <location evidence="1 9">Cell inner membrane</location>
        <topology evidence="1 9">Single-pass membrane protein</topology>
    </subcellularLocation>
</comment>
<evidence type="ECO:0000256" key="5">
    <source>
        <dbReference type="ARBA" id="ARBA00022519"/>
    </source>
</evidence>
<reference evidence="12" key="1">
    <citation type="submission" date="2022-07" db="EMBL/GenBank/DDBJ databases">
        <title>Pseudosulfitobacter sp. strain AP-MA-4, whole genome sequence.</title>
        <authorList>
            <person name="Jiang Y."/>
        </authorList>
    </citation>
    <scope>NUCLEOTIDE SEQUENCE</scope>
    <source>
        <strain evidence="12">AP-MA-4</strain>
    </source>
</reference>
<sequence length="436" mass="48358">MSRAIDNPWSARAPVIFGLFGLLVLFGGFAVWATQANIAGAIIASGRIEVDRNRQIVQHPTGGVVAEIAVQEGDTVMAGDLLLSLDDRQAQSQLAIIEGQLYELMARRGRLEVERDQTDDVVFEDELLQAGARNPDLEELISGQRNLFLARRDSVAGETEQLQKRQSQIQNQIDGIEAQELALALQLGLIKEELTSQQALLDKGLAQATRVLALQRQQASLEGQLGELAANKAQAEGRITEIDLEILKLSVGRREEAITQLRDLRYRELELVEQRASLMEDIESLQLRAPVSGIVYGMRVQTPRSVIRGADPILYLIPQDRPLVIVAQVDTIHIDQVHVGQQVNLRLSALDQRSTPELVGQVALISADAFEDEARGQTYYRAEITLNPGELEKLNEGDVLIPGMPVEAFIRTADRTPMAYLIKPFADYFTRAFRET</sequence>